<gene>
    <name evidence="3" type="ORF">H5S09_03660</name>
</gene>
<proteinExistence type="predicted"/>
<feature type="domain" description="SGNH hydrolase-type esterase" evidence="2">
    <location>
        <begin position="6"/>
        <end position="182"/>
    </location>
</feature>
<reference evidence="3 4" key="1">
    <citation type="submission" date="2020-07" db="EMBL/GenBank/DDBJ databases">
        <title>Description of Limosilactobacillus balticus sp. nov., Limosilactobacillus agrestis sp. nov., Limosilactobacillus albertensis sp. nov., Limosilactobacillus rudii sp. nov., Limosilactobacillus fastidiosus sp. nov., five novel Limosilactobacillus species isolated from the vertebrate gastrointestinal tract, and proposal of 6 subspecies of Limosilactobacillus reuteri adapted to the gastrointestinal tract of specific vertebrate hosts.</title>
        <authorList>
            <person name="Li F."/>
            <person name="Cheng C."/>
            <person name="Zheng J."/>
            <person name="Quevedo R.M."/>
            <person name="Li J."/>
            <person name="Roos S."/>
            <person name="Gaenzle M.G."/>
            <person name="Walter J."/>
        </authorList>
    </citation>
    <scope>NUCLEOTIDE SEQUENCE [LARGE SCALE GENOMIC DNA]</scope>
    <source>
        <strain evidence="3 4">STM2_1</strain>
    </source>
</reference>
<feature type="compositionally biased region" description="Polar residues" evidence="1">
    <location>
        <begin position="212"/>
        <end position="221"/>
    </location>
</feature>
<name>A0A7W3YM35_9LACO</name>
<dbReference type="SUPFAM" id="SSF52266">
    <property type="entry name" value="SGNH hydrolase"/>
    <property type="match status" value="1"/>
</dbReference>
<dbReference type="InterPro" id="IPR036514">
    <property type="entry name" value="SGNH_hydro_sf"/>
</dbReference>
<keyword evidence="3" id="KW-0378">Hydrolase</keyword>
<feature type="compositionally biased region" description="Basic and acidic residues" evidence="1">
    <location>
        <begin position="230"/>
        <end position="244"/>
    </location>
</feature>
<keyword evidence="4" id="KW-1185">Reference proteome</keyword>
<dbReference type="Pfam" id="PF13472">
    <property type="entry name" value="Lipase_GDSL_2"/>
    <property type="match status" value="1"/>
</dbReference>
<sequence>MAKLLCFGDSIMWGVTGFDAAHPRADPPIPVKIGQILGVEVNNQAVSATSVNDGDKSLVSLLPTVNLADYDYILLGYGANDWGLNRESLDALKAGLSMFSSMYQVSGSHAYVLVDLMIESFINNATSLDSPNQLGITQNQVMDVFKDWAIDHQYHYYDWREDPLVTPSNYKSLLGDGCLHPNFDTQMKMAQRLADYIKSTAGNIPPKPDNPSQPDKPSNPDTPIVNPIPPDDHPDKPVEPDKPVVKTIDELKIDRLTDLFGIGTNMSNGVDRTLNKINELYSNLEQIMGTDKKQVKATLTAPGNSLSRPLRNYVLMSFFNLETAVNEVIQLCNQNWIVNPQTGESTPLLTLQRPDRLTTDTNYQQAINDNWQAIEEVLNKLIQYLNQVLKGE</sequence>
<dbReference type="EMBL" id="JACIVA010000039">
    <property type="protein sequence ID" value="MBB1097049.1"/>
    <property type="molecule type" value="Genomic_DNA"/>
</dbReference>
<feature type="region of interest" description="Disordered" evidence="1">
    <location>
        <begin position="200"/>
        <end position="244"/>
    </location>
</feature>
<evidence type="ECO:0000259" key="2">
    <source>
        <dbReference type="Pfam" id="PF13472"/>
    </source>
</evidence>
<comment type="caution">
    <text evidence="3">The sequence shown here is derived from an EMBL/GenBank/DDBJ whole genome shotgun (WGS) entry which is preliminary data.</text>
</comment>
<protein>
    <submittedName>
        <fullName evidence="3">SGNH/GDSL hydrolase family protein</fullName>
    </submittedName>
</protein>
<dbReference type="RefSeq" id="WP_182595794.1">
    <property type="nucleotide sequence ID" value="NZ_JACIVA010000039.1"/>
</dbReference>
<dbReference type="InterPro" id="IPR013830">
    <property type="entry name" value="SGNH_hydro"/>
</dbReference>
<dbReference type="Proteomes" id="UP000517106">
    <property type="component" value="Unassembled WGS sequence"/>
</dbReference>
<organism evidence="3 4">
    <name type="scientific">Limosilactobacillus rudii</name>
    <dbReference type="NCBI Taxonomy" id="2759755"/>
    <lineage>
        <taxon>Bacteria</taxon>
        <taxon>Bacillati</taxon>
        <taxon>Bacillota</taxon>
        <taxon>Bacilli</taxon>
        <taxon>Lactobacillales</taxon>
        <taxon>Lactobacillaceae</taxon>
        <taxon>Limosilactobacillus</taxon>
    </lineage>
</organism>
<dbReference type="AlphaFoldDB" id="A0A7W3YM35"/>
<evidence type="ECO:0000313" key="3">
    <source>
        <dbReference type="EMBL" id="MBB1097049.1"/>
    </source>
</evidence>
<dbReference type="CDD" id="cd00229">
    <property type="entry name" value="SGNH_hydrolase"/>
    <property type="match status" value="1"/>
</dbReference>
<dbReference type="GO" id="GO:0016787">
    <property type="term" value="F:hydrolase activity"/>
    <property type="evidence" value="ECO:0007669"/>
    <property type="project" value="UniProtKB-KW"/>
</dbReference>
<accession>A0A7W3YM35</accession>
<evidence type="ECO:0000313" key="4">
    <source>
        <dbReference type="Proteomes" id="UP000517106"/>
    </source>
</evidence>
<evidence type="ECO:0000256" key="1">
    <source>
        <dbReference type="SAM" id="MobiDB-lite"/>
    </source>
</evidence>
<dbReference type="Gene3D" id="3.40.50.1110">
    <property type="entry name" value="SGNH hydrolase"/>
    <property type="match status" value="1"/>
</dbReference>